<gene>
    <name evidence="1" type="ORF">B0J13DRAFT_285525</name>
</gene>
<name>A0A9P9F1S3_9HYPO</name>
<dbReference type="Proteomes" id="UP000717696">
    <property type="component" value="Unassembled WGS sequence"/>
</dbReference>
<comment type="caution">
    <text evidence="1">The sequence shown here is derived from an EMBL/GenBank/DDBJ whole genome shotgun (WGS) entry which is preliminary data.</text>
</comment>
<proteinExistence type="predicted"/>
<protein>
    <submittedName>
        <fullName evidence="1">Uncharacterized protein</fullName>
    </submittedName>
</protein>
<accession>A0A9P9F1S3</accession>
<dbReference type="OrthoDB" id="5137852at2759"/>
<sequence length="259" mass="29870">MNEGARDRLNHLYIQILDQTGVAGCHEWLAAIPFDDADAWDRTAKQDFNSTTPYPFSNVNYDYPNSDFEYGIWDFVATCPNLESLGIEATQYLDLTLFTFGENPAQLPLHVLTLSRIYVTVSSLLQLRTRGTQLLPHWEYPEWPLQRLSLKDVKIHEYGGEWSEVFDFLNDYCPNLEAVCLHLLTYFYDHENNTAPCSEARGDVIRSYCSLVISALLDLLERLADETGGIENCTEHFVFVVHEATKIMERNERMERTLL</sequence>
<dbReference type="EMBL" id="JAGMUU010000006">
    <property type="protein sequence ID" value="KAH7150209.1"/>
    <property type="molecule type" value="Genomic_DNA"/>
</dbReference>
<reference evidence="1" key="1">
    <citation type="journal article" date="2021" name="Nat. Commun.">
        <title>Genetic determinants of endophytism in the Arabidopsis root mycobiome.</title>
        <authorList>
            <person name="Mesny F."/>
            <person name="Miyauchi S."/>
            <person name="Thiergart T."/>
            <person name="Pickel B."/>
            <person name="Atanasova L."/>
            <person name="Karlsson M."/>
            <person name="Huettel B."/>
            <person name="Barry K.W."/>
            <person name="Haridas S."/>
            <person name="Chen C."/>
            <person name="Bauer D."/>
            <person name="Andreopoulos W."/>
            <person name="Pangilinan J."/>
            <person name="LaButti K."/>
            <person name="Riley R."/>
            <person name="Lipzen A."/>
            <person name="Clum A."/>
            <person name="Drula E."/>
            <person name="Henrissat B."/>
            <person name="Kohler A."/>
            <person name="Grigoriev I.V."/>
            <person name="Martin F.M."/>
            <person name="Hacquard S."/>
        </authorList>
    </citation>
    <scope>NUCLEOTIDE SEQUENCE</scope>
    <source>
        <strain evidence="1">MPI-CAGE-AT-0021</strain>
    </source>
</reference>
<dbReference type="AlphaFoldDB" id="A0A9P9F1S3"/>
<organism evidence="1 2">
    <name type="scientific">Dactylonectria estremocensis</name>
    <dbReference type="NCBI Taxonomy" id="1079267"/>
    <lineage>
        <taxon>Eukaryota</taxon>
        <taxon>Fungi</taxon>
        <taxon>Dikarya</taxon>
        <taxon>Ascomycota</taxon>
        <taxon>Pezizomycotina</taxon>
        <taxon>Sordariomycetes</taxon>
        <taxon>Hypocreomycetidae</taxon>
        <taxon>Hypocreales</taxon>
        <taxon>Nectriaceae</taxon>
        <taxon>Dactylonectria</taxon>
    </lineage>
</organism>
<keyword evidence="2" id="KW-1185">Reference proteome</keyword>
<evidence type="ECO:0000313" key="2">
    <source>
        <dbReference type="Proteomes" id="UP000717696"/>
    </source>
</evidence>
<evidence type="ECO:0000313" key="1">
    <source>
        <dbReference type="EMBL" id="KAH7150209.1"/>
    </source>
</evidence>